<evidence type="ECO:0000313" key="1">
    <source>
        <dbReference type="EMBL" id="SFN61692.1"/>
    </source>
</evidence>
<accession>A0A1I5AH30</accession>
<reference evidence="2" key="1">
    <citation type="submission" date="2016-10" db="EMBL/GenBank/DDBJ databases">
        <authorList>
            <person name="Varghese N."/>
            <person name="Submissions S."/>
        </authorList>
    </citation>
    <scope>NUCLEOTIDE SEQUENCE [LARGE SCALE GENOMIC DNA]</scope>
    <source>
        <strain evidence="2">N6PO6</strain>
    </source>
</reference>
<dbReference type="AlphaFoldDB" id="A0A1I5AH30"/>
<dbReference type="EMBL" id="FOVC01000012">
    <property type="protein sequence ID" value="SFN61692.1"/>
    <property type="molecule type" value="Genomic_DNA"/>
</dbReference>
<sequence>MKVINQLRLRFCDSSKAVLELAKKDHKYMGLAKEMLSIKNDCVQAKLQKLAPASRKIAKLDYKKYKYEHIIAQLDRISNKEENLLSTNTAINILNYRETIPRAKLATTTDKLLKYTGTIPRAKLATNTDIHHNHNTNNIYEELP</sequence>
<dbReference type="Proteomes" id="UP000242222">
    <property type="component" value="Unassembled WGS sequence"/>
</dbReference>
<dbReference type="RefSeq" id="WP_092879283.1">
    <property type="nucleotide sequence ID" value="NZ_FOVC01000012.1"/>
</dbReference>
<name>A0A1I5AH30_9GAMM</name>
<keyword evidence="2" id="KW-1185">Reference proteome</keyword>
<proteinExistence type="predicted"/>
<organism evidence="1 2">
    <name type="scientific">Izhakiella capsodis</name>
    <dbReference type="NCBI Taxonomy" id="1367852"/>
    <lineage>
        <taxon>Bacteria</taxon>
        <taxon>Pseudomonadati</taxon>
        <taxon>Pseudomonadota</taxon>
        <taxon>Gammaproteobacteria</taxon>
        <taxon>Enterobacterales</taxon>
        <taxon>Erwiniaceae</taxon>
        <taxon>Izhakiella</taxon>
    </lineage>
</organism>
<dbReference type="OrthoDB" id="6519676at2"/>
<evidence type="ECO:0000313" key="2">
    <source>
        <dbReference type="Proteomes" id="UP000242222"/>
    </source>
</evidence>
<protein>
    <submittedName>
        <fullName evidence="1">Uncharacterized protein</fullName>
    </submittedName>
</protein>
<gene>
    <name evidence="1" type="ORF">SAMN05216516_1122</name>
</gene>